<name>A0ABW4SK84_9ACTN</name>
<organism evidence="1 2">
    <name type="scientific">Nonomuraea mangrovi</name>
    <dbReference type="NCBI Taxonomy" id="2316207"/>
    <lineage>
        <taxon>Bacteria</taxon>
        <taxon>Bacillati</taxon>
        <taxon>Actinomycetota</taxon>
        <taxon>Actinomycetes</taxon>
        <taxon>Streptosporangiales</taxon>
        <taxon>Streptosporangiaceae</taxon>
        <taxon>Nonomuraea</taxon>
    </lineage>
</organism>
<dbReference type="EMBL" id="JBHUFV010000003">
    <property type="protein sequence ID" value="MFD1929953.1"/>
    <property type="molecule type" value="Genomic_DNA"/>
</dbReference>
<protein>
    <recommendedName>
        <fullName evidence="3">TfoX N-terminal domain-containing protein</fullName>
    </recommendedName>
</protein>
<comment type="caution">
    <text evidence="1">The sequence shown here is derived from an EMBL/GenBank/DDBJ whole genome shotgun (WGS) entry which is preliminary data.</text>
</comment>
<reference evidence="2" key="1">
    <citation type="journal article" date="2019" name="Int. J. Syst. Evol. Microbiol.">
        <title>The Global Catalogue of Microorganisms (GCM) 10K type strain sequencing project: providing services to taxonomists for standard genome sequencing and annotation.</title>
        <authorList>
            <consortium name="The Broad Institute Genomics Platform"/>
            <consortium name="The Broad Institute Genome Sequencing Center for Infectious Disease"/>
            <person name="Wu L."/>
            <person name="Ma J."/>
        </authorList>
    </citation>
    <scope>NUCLEOTIDE SEQUENCE [LARGE SCALE GENOMIC DNA]</scope>
    <source>
        <strain evidence="2">ICMP 6774ER</strain>
    </source>
</reference>
<proteinExistence type="predicted"/>
<keyword evidence="2" id="KW-1185">Reference proteome</keyword>
<evidence type="ECO:0000313" key="1">
    <source>
        <dbReference type="EMBL" id="MFD1929953.1"/>
    </source>
</evidence>
<accession>A0ABW4SK84</accession>
<evidence type="ECO:0000313" key="2">
    <source>
        <dbReference type="Proteomes" id="UP001597368"/>
    </source>
</evidence>
<sequence length="105" mass="11842">MTEGKALYADLVAEHLTRPEVSIGRMLRNDGLKINGRTFAFISMRERLVVKLPQERAAALVAVGTAHAVEMGTRRMREWVEIPELDEDTWRALMEEAAAYVETLA</sequence>
<gene>
    <name evidence="1" type="ORF">ACFSKW_00535</name>
</gene>
<evidence type="ECO:0008006" key="3">
    <source>
        <dbReference type="Google" id="ProtNLM"/>
    </source>
</evidence>
<dbReference type="Proteomes" id="UP001597368">
    <property type="component" value="Unassembled WGS sequence"/>
</dbReference>
<dbReference type="RefSeq" id="WP_379567914.1">
    <property type="nucleotide sequence ID" value="NZ_JBHUFV010000003.1"/>
</dbReference>